<accession>A0A0F9QDJ4</accession>
<gene>
    <name evidence="1" type="ORF">LCGC14_0731240</name>
</gene>
<dbReference type="AlphaFoldDB" id="A0A0F9QDJ4"/>
<reference evidence="1" key="1">
    <citation type="journal article" date="2015" name="Nature">
        <title>Complex archaea that bridge the gap between prokaryotes and eukaryotes.</title>
        <authorList>
            <person name="Spang A."/>
            <person name="Saw J.H."/>
            <person name="Jorgensen S.L."/>
            <person name="Zaremba-Niedzwiedzka K."/>
            <person name="Martijn J."/>
            <person name="Lind A.E."/>
            <person name="van Eijk R."/>
            <person name="Schleper C."/>
            <person name="Guy L."/>
            <person name="Ettema T.J."/>
        </authorList>
    </citation>
    <scope>NUCLEOTIDE SEQUENCE</scope>
</reference>
<sequence length="272" mass="31990">MKKIGLIIDKYHLDHKISEFLKYINTIADVKIYVEESYLFRSSNSTFKEDIFFVKAKGDLVLSFVKFIEEETSIPVINSYKAIWYAINRFMNSIHLKKAGIPVADFSLNPKDGNPPFKEFIIKNIVDQKKDKFTPLKETVNGFIRVTDRRALNEIESDEEKYQFLYYQKFIKSDWEYKIYGIGENVYFYKQIPVLENPNKIESRQEIKRISELEEYCLKAMEVTGLKITSLDFLKSADDKFYLTDINCTPNFNYIKNGAKIVADYLLEQAKK</sequence>
<evidence type="ECO:0000313" key="1">
    <source>
        <dbReference type="EMBL" id="KKN40639.1"/>
    </source>
</evidence>
<comment type="caution">
    <text evidence="1">The sequence shown here is derived from an EMBL/GenBank/DDBJ whole genome shotgun (WGS) entry which is preliminary data.</text>
</comment>
<dbReference type="Gene3D" id="3.30.470.20">
    <property type="entry name" value="ATP-grasp fold, B domain"/>
    <property type="match status" value="1"/>
</dbReference>
<name>A0A0F9QDJ4_9ZZZZ</name>
<organism evidence="1">
    <name type="scientific">marine sediment metagenome</name>
    <dbReference type="NCBI Taxonomy" id="412755"/>
    <lineage>
        <taxon>unclassified sequences</taxon>
        <taxon>metagenomes</taxon>
        <taxon>ecological metagenomes</taxon>
    </lineage>
</organism>
<protein>
    <recommendedName>
        <fullName evidence="2">ATP-grasp domain-containing protein</fullName>
    </recommendedName>
</protein>
<proteinExistence type="predicted"/>
<dbReference type="SUPFAM" id="SSF56059">
    <property type="entry name" value="Glutathione synthetase ATP-binding domain-like"/>
    <property type="match status" value="1"/>
</dbReference>
<dbReference type="EMBL" id="LAZR01001692">
    <property type="protein sequence ID" value="KKN40639.1"/>
    <property type="molecule type" value="Genomic_DNA"/>
</dbReference>
<evidence type="ECO:0008006" key="2">
    <source>
        <dbReference type="Google" id="ProtNLM"/>
    </source>
</evidence>